<dbReference type="AlphaFoldDB" id="H1Y856"/>
<dbReference type="eggNOG" id="ENOG5030QHM">
    <property type="taxonomic scope" value="Bacteria"/>
</dbReference>
<organism evidence="1 2">
    <name type="scientific">Mucilaginibacter paludis DSM 18603</name>
    <dbReference type="NCBI Taxonomy" id="714943"/>
    <lineage>
        <taxon>Bacteria</taxon>
        <taxon>Pseudomonadati</taxon>
        <taxon>Bacteroidota</taxon>
        <taxon>Sphingobacteriia</taxon>
        <taxon>Sphingobacteriales</taxon>
        <taxon>Sphingobacteriaceae</taxon>
        <taxon>Mucilaginibacter</taxon>
    </lineage>
</organism>
<sequence>MKQKITFSTLLIILSIIILTGCKKNDGGLTIKTKNPIQAAIPAFPLDWENTDYMPTPSGESPILVPWASGSNQLFAPELAFDYKKADGWSLVYNTFSSNQSSLTSFFSLYNKYNGVLRFYIYLPAGTPVPSTYLTDGLAIAGNSVSSIVNFNNPIANVDTVINSVTRVNKYGLQSSGAWFISQFETAYDSNIPNISYQNLNFVWNLASTSVSNVTLNGESNGTLTGTVGTGSSGGFNPSGLLNNAAKGTLYAAGLSSLNGVKANKSNIVEAVIGGLKGGLTGAVTGLISAIIGGTSSSPQMVDLKLQSNLNLSGSFSSSSGITSTTLIIPGSQNSQNGPGYVPAYNKVLGVFNFGSNPKLTFNVARTSMAFLYGPLPFPQHLDRQTYTHTFTKSVPTVLNINPELTNNGATVQIIRQDLLIPHSSYLKYTNPQQTILNDGSASSNAPTSTYSGEENILGTEYFAVDVTNLNTLQVKFSAVGLTPGYIAPNKLQYNNAIIRYTIKVTPPNNGSPYTIIRSVKTKLN</sequence>
<accession>H1Y856</accession>
<dbReference type="PROSITE" id="PS51257">
    <property type="entry name" value="PROKAR_LIPOPROTEIN"/>
    <property type="match status" value="1"/>
</dbReference>
<name>H1Y856_9SPHI</name>
<evidence type="ECO:0000313" key="2">
    <source>
        <dbReference type="Proteomes" id="UP000002774"/>
    </source>
</evidence>
<gene>
    <name evidence="1" type="ORF">Mucpa_7034</name>
</gene>
<evidence type="ECO:0000313" key="1">
    <source>
        <dbReference type="EMBL" id="EHQ31078.1"/>
    </source>
</evidence>
<proteinExistence type="predicted"/>
<dbReference type="Proteomes" id="UP000002774">
    <property type="component" value="Chromosome"/>
</dbReference>
<dbReference type="HOGENOM" id="CLU_2274189_0_0_10"/>
<dbReference type="STRING" id="714943.Mucpa_7034"/>
<keyword evidence="2" id="KW-1185">Reference proteome</keyword>
<evidence type="ECO:0008006" key="3">
    <source>
        <dbReference type="Google" id="ProtNLM"/>
    </source>
</evidence>
<protein>
    <recommendedName>
        <fullName evidence="3">Lipoprotein</fullName>
    </recommendedName>
</protein>
<dbReference type="EMBL" id="CM001403">
    <property type="protein sequence ID" value="EHQ31078.1"/>
    <property type="molecule type" value="Genomic_DNA"/>
</dbReference>
<reference evidence="1" key="1">
    <citation type="submission" date="2011-09" db="EMBL/GenBank/DDBJ databases">
        <title>The permanent draft genome of Mucilaginibacter paludis DSM 18603.</title>
        <authorList>
            <consortium name="US DOE Joint Genome Institute (JGI-PGF)"/>
            <person name="Lucas S."/>
            <person name="Han J."/>
            <person name="Lapidus A."/>
            <person name="Bruce D."/>
            <person name="Goodwin L."/>
            <person name="Pitluck S."/>
            <person name="Peters L."/>
            <person name="Kyrpides N."/>
            <person name="Mavromatis K."/>
            <person name="Ivanova N."/>
            <person name="Mikhailova N."/>
            <person name="Held B."/>
            <person name="Detter J.C."/>
            <person name="Tapia R."/>
            <person name="Han C."/>
            <person name="Land M."/>
            <person name="Hauser L."/>
            <person name="Markowitz V."/>
            <person name="Cheng J.-F."/>
            <person name="Hugenholtz P."/>
            <person name="Woyke T."/>
            <person name="Wu D."/>
            <person name="Tindall B."/>
            <person name="Brambilla E."/>
            <person name="Klenk H.-P."/>
            <person name="Eisen J.A."/>
        </authorList>
    </citation>
    <scope>NUCLEOTIDE SEQUENCE [LARGE SCALE GENOMIC DNA]</scope>
    <source>
        <strain evidence="1">DSM 18603</strain>
    </source>
</reference>